<accession>A0A9D4DVR1</accession>
<sequence>MGQKHSADSGCTQGFCEQKHRFYCQCVDVDNQEEYVSRLIEDIQLSQVTATKTMKSSTKGHMQKGMLGIFWLQLS</sequence>
<name>A0A9D4DVR1_DREPO</name>
<evidence type="ECO:0000313" key="1">
    <source>
        <dbReference type="EMBL" id="KAH3768496.1"/>
    </source>
</evidence>
<reference evidence="1" key="1">
    <citation type="journal article" date="2019" name="bioRxiv">
        <title>The Genome of the Zebra Mussel, Dreissena polymorpha: A Resource for Invasive Species Research.</title>
        <authorList>
            <person name="McCartney M.A."/>
            <person name="Auch B."/>
            <person name="Kono T."/>
            <person name="Mallez S."/>
            <person name="Zhang Y."/>
            <person name="Obille A."/>
            <person name="Becker A."/>
            <person name="Abrahante J.E."/>
            <person name="Garbe J."/>
            <person name="Badalamenti J.P."/>
            <person name="Herman A."/>
            <person name="Mangelson H."/>
            <person name="Liachko I."/>
            <person name="Sullivan S."/>
            <person name="Sone E.D."/>
            <person name="Koren S."/>
            <person name="Silverstein K.A.T."/>
            <person name="Beckman K.B."/>
            <person name="Gohl D.M."/>
        </authorList>
    </citation>
    <scope>NUCLEOTIDE SEQUENCE</scope>
    <source>
        <strain evidence="1">Duluth1</strain>
        <tissue evidence="1">Whole animal</tissue>
    </source>
</reference>
<dbReference type="AlphaFoldDB" id="A0A9D4DVR1"/>
<reference evidence="1" key="2">
    <citation type="submission" date="2020-11" db="EMBL/GenBank/DDBJ databases">
        <authorList>
            <person name="McCartney M.A."/>
            <person name="Auch B."/>
            <person name="Kono T."/>
            <person name="Mallez S."/>
            <person name="Becker A."/>
            <person name="Gohl D.M."/>
            <person name="Silverstein K.A.T."/>
            <person name="Koren S."/>
            <person name="Bechman K.B."/>
            <person name="Herman A."/>
            <person name="Abrahante J.E."/>
            <person name="Garbe J."/>
        </authorList>
    </citation>
    <scope>NUCLEOTIDE SEQUENCE</scope>
    <source>
        <strain evidence="1">Duluth1</strain>
        <tissue evidence="1">Whole animal</tissue>
    </source>
</reference>
<dbReference type="EMBL" id="JAIWYP010000009">
    <property type="protein sequence ID" value="KAH3768496.1"/>
    <property type="molecule type" value="Genomic_DNA"/>
</dbReference>
<keyword evidence="2" id="KW-1185">Reference proteome</keyword>
<dbReference type="Proteomes" id="UP000828390">
    <property type="component" value="Unassembled WGS sequence"/>
</dbReference>
<evidence type="ECO:0000313" key="2">
    <source>
        <dbReference type="Proteomes" id="UP000828390"/>
    </source>
</evidence>
<protein>
    <submittedName>
        <fullName evidence="1">Uncharacterized protein</fullName>
    </submittedName>
</protein>
<gene>
    <name evidence="1" type="ORF">DPMN_169709</name>
</gene>
<organism evidence="1 2">
    <name type="scientific">Dreissena polymorpha</name>
    <name type="common">Zebra mussel</name>
    <name type="synonym">Mytilus polymorpha</name>
    <dbReference type="NCBI Taxonomy" id="45954"/>
    <lineage>
        <taxon>Eukaryota</taxon>
        <taxon>Metazoa</taxon>
        <taxon>Spiralia</taxon>
        <taxon>Lophotrochozoa</taxon>
        <taxon>Mollusca</taxon>
        <taxon>Bivalvia</taxon>
        <taxon>Autobranchia</taxon>
        <taxon>Heteroconchia</taxon>
        <taxon>Euheterodonta</taxon>
        <taxon>Imparidentia</taxon>
        <taxon>Neoheterodontei</taxon>
        <taxon>Myida</taxon>
        <taxon>Dreissenoidea</taxon>
        <taxon>Dreissenidae</taxon>
        <taxon>Dreissena</taxon>
    </lineage>
</organism>
<proteinExistence type="predicted"/>
<comment type="caution">
    <text evidence="1">The sequence shown here is derived from an EMBL/GenBank/DDBJ whole genome shotgun (WGS) entry which is preliminary data.</text>
</comment>